<protein>
    <submittedName>
        <fullName evidence="2">ABC1 family protein</fullName>
    </submittedName>
</protein>
<keyword evidence="1" id="KW-0472">Membrane</keyword>
<feature type="transmembrane region" description="Helical" evidence="1">
    <location>
        <begin position="17"/>
        <end position="38"/>
    </location>
</feature>
<dbReference type="AlphaFoldDB" id="A0A6J4LIF7"/>
<evidence type="ECO:0000313" key="2">
    <source>
        <dbReference type="EMBL" id="CAA9333799.1"/>
    </source>
</evidence>
<proteinExistence type="predicted"/>
<evidence type="ECO:0000256" key="1">
    <source>
        <dbReference type="SAM" id="Phobius"/>
    </source>
</evidence>
<dbReference type="EMBL" id="CADCTR010002130">
    <property type="protein sequence ID" value="CAA9333799.1"/>
    <property type="molecule type" value="Genomic_DNA"/>
</dbReference>
<sequence>RDLDELFGEVDVLANRLVFAVVTGALLIGSSLLGAFATGGPQVPYLGVPVVAFAGFTLALVMATVLLVVIFRSDRL</sequence>
<keyword evidence="1" id="KW-1133">Transmembrane helix</keyword>
<reference evidence="2" key="1">
    <citation type="submission" date="2020-02" db="EMBL/GenBank/DDBJ databases">
        <authorList>
            <person name="Meier V. D."/>
        </authorList>
    </citation>
    <scope>NUCLEOTIDE SEQUENCE</scope>
    <source>
        <strain evidence="2">AVDCRST_MAG93</strain>
    </source>
</reference>
<gene>
    <name evidence="2" type="ORF">AVDCRST_MAG93-6325</name>
</gene>
<keyword evidence="1" id="KW-0812">Transmembrane</keyword>
<name>A0A6J4LIF7_9CHLR</name>
<feature type="non-terminal residue" evidence="2">
    <location>
        <position position="1"/>
    </location>
</feature>
<feature type="transmembrane region" description="Helical" evidence="1">
    <location>
        <begin position="50"/>
        <end position="71"/>
    </location>
</feature>
<accession>A0A6J4LIF7</accession>
<organism evidence="2">
    <name type="scientific">uncultured Chloroflexia bacterium</name>
    <dbReference type="NCBI Taxonomy" id="1672391"/>
    <lineage>
        <taxon>Bacteria</taxon>
        <taxon>Bacillati</taxon>
        <taxon>Chloroflexota</taxon>
        <taxon>Chloroflexia</taxon>
        <taxon>environmental samples</taxon>
    </lineage>
</organism>